<keyword evidence="8" id="KW-1185">Reference proteome</keyword>
<evidence type="ECO:0000259" key="6">
    <source>
        <dbReference type="Pfam" id="PF01370"/>
    </source>
</evidence>
<evidence type="ECO:0000256" key="2">
    <source>
        <dbReference type="ARBA" id="ARBA00007637"/>
    </source>
</evidence>
<evidence type="ECO:0000313" key="7">
    <source>
        <dbReference type="EMBL" id="MBG3876709.1"/>
    </source>
</evidence>
<accession>A0ABS0J2R0</accession>
<comment type="pathway">
    <text evidence="1">Carbohydrate metabolism; galactose metabolism.</text>
</comment>
<dbReference type="InterPro" id="IPR036291">
    <property type="entry name" value="NAD(P)-bd_dom_sf"/>
</dbReference>
<dbReference type="PANTHER" id="PTHR43725">
    <property type="entry name" value="UDP-GLUCOSE 4-EPIMERASE"/>
    <property type="match status" value="1"/>
</dbReference>
<name>A0ABS0J2R0_9BACT</name>
<feature type="domain" description="NAD-dependent epimerase/dehydratase" evidence="6">
    <location>
        <begin position="6"/>
        <end position="232"/>
    </location>
</feature>
<evidence type="ECO:0000256" key="4">
    <source>
        <dbReference type="ARBA" id="ARBA00031367"/>
    </source>
</evidence>
<dbReference type="Proteomes" id="UP001194469">
    <property type="component" value="Unassembled WGS sequence"/>
</dbReference>
<evidence type="ECO:0000256" key="3">
    <source>
        <dbReference type="ARBA" id="ARBA00018569"/>
    </source>
</evidence>
<comment type="caution">
    <text evidence="7">The sequence shown here is derived from an EMBL/GenBank/DDBJ whole genome shotgun (WGS) entry which is preliminary data.</text>
</comment>
<evidence type="ECO:0000256" key="1">
    <source>
        <dbReference type="ARBA" id="ARBA00004947"/>
    </source>
</evidence>
<dbReference type="SUPFAM" id="SSF51735">
    <property type="entry name" value="NAD(P)-binding Rossmann-fold domains"/>
    <property type="match status" value="1"/>
</dbReference>
<dbReference type="EMBL" id="VRYY01000152">
    <property type="protein sequence ID" value="MBG3876709.1"/>
    <property type="molecule type" value="Genomic_DNA"/>
</dbReference>
<proteinExistence type="inferred from homology"/>
<dbReference type="Gene3D" id="3.40.50.720">
    <property type="entry name" value="NAD(P)-binding Rossmann-like Domain"/>
    <property type="match status" value="1"/>
</dbReference>
<organism evidence="7 8">
    <name type="scientific">Nitratidesulfovibrio oxamicus</name>
    <dbReference type="NCBI Taxonomy" id="32016"/>
    <lineage>
        <taxon>Bacteria</taxon>
        <taxon>Pseudomonadati</taxon>
        <taxon>Thermodesulfobacteriota</taxon>
        <taxon>Desulfovibrionia</taxon>
        <taxon>Desulfovibrionales</taxon>
        <taxon>Desulfovibrionaceae</taxon>
        <taxon>Nitratidesulfovibrio</taxon>
    </lineage>
</organism>
<dbReference type="PANTHER" id="PTHR43725:SF53">
    <property type="entry name" value="UDP-ARABINOSE 4-EPIMERASE 1"/>
    <property type="match status" value="1"/>
</dbReference>
<gene>
    <name evidence="7" type="ORF">FVW20_06620</name>
</gene>
<protein>
    <recommendedName>
        <fullName evidence="3">UDP-glucose 4-epimerase</fullName>
    </recommendedName>
    <alternativeName>
        <fullName evidence="5">Galactowaldenase</fullName>
    </alternativeName>
    <alternativeName>
        <fullName evidence="4">UDP-galactose 4-epimerase</fullName>
    </alternativeName>
</protein>
<reference evidence="7 8" key="1">
    <citation type="submission" date="2019-08" db="EMBL/GenBank/DDBJ databases">
        <authorList>
            <person name="Luo N."/>
        </authorList>
    </citation>
    <scope>NUCLEOTIDE SEQUENCE [LARGE SCALE GENOMIC DNA]</scope>
    <source>
        <strain evidence="7 8">NCIMB 9442</strain>
    </source>
</reference>
<sequence length="310" mass="33007">MAGGTVLVTGATGFIGSHVLRALPSGSEAVGLASSVYPSSRDAVRLVRMTLPHPDLDELIARLRPAVVVHCAGVASVGLSMTSPGVDFQSGPPVVFQLYDAIRKAGTDTRVVQLSSAAVYGNPGVLPVAEHAPLGPISPYGWHKRMCEDIAHEFCGLYGISSAVLRVFSCYGAGLRKQLLWDVGHKLRAGDAVFSGTGEETRDYVHVRDLARFIAHLVEAWPGPGVHVCNVGSGQETSVRAMVEHMAAGCGLGHVTPEFSGAARKGDPQNWRADIGRARQLGLELTVPLEDGVHEYARWFLEQVKGTARQ</sequence>
<dbReference type="InterPro" id="IPR001509">
    <property type="entry name" value="Epimerase_deHydtase"/>
</dbReference>
<dbReference type="RefSeq" id="WP_196608813.1">
    <property type="nucleotide sequence ID" value="NZ_VRYY01000152.1"/>
</dbReference>
<dbReference type="Pfam" id="PF01370">
    <property type="entry name" value="Epimerase"/>
    <property type="match status" value="1"/>
</dbReference>
<evidence type="ECO:0000256" key="5">
    <source>
        <dbReference type="ARBA" id="ARBA00033067"/>
    </source>
</evidence>
<comment type="similarity">
    <text evidence="2">Belongs to the NAD(P)-dependent epimerase/dehydratase family.</text>
</comment>
<evidence type="ECO:0000313" key="8">
    <source>
        <dbReference type="Proteomes" id="UP001194469"/>
    </source>
</evidence>